<dbReference type="Proteomes" id="UP000228934">
    <property type="component" value="Unassembled WGS sequence"/>
</dbReference>
<dbReference type="AlphaFoldDB" id="A0A2G9P4X5"/>
<accession>A0A2G9P4X5</accession>
<gene>
    <name evidence="1" type="ORF">AB205_0017900</name>
</gene>
<dbReference type="EMBL" id="KV923841">
    <property type="protein sequence ID" value="PIN97910.1"/>
    <property type="molecule type" value="Genomic_DNA"/>
</dbReference>
<evidence type="ECO:0000313" key="1">
    <source>
        <dbReference type="EMBL" id="PIN97910.1"/>
    </source>
</evidence>
<organism evidence="1 2">
    <name type="scientific">Aquarana catesbeiana</name>
    <name type="common">American bullfrog</name>
    <name type="synonym">Rana catesbeiana</name>
    <dbReference type="NCBI Taxonomy" id="8400"/>
    <lineage>
        <taxon>Eukaryota</taxon>
        <taxon>Metazoa</taxon>
        <taxon>Chordata</taxon>
        <taxon>Craniata</taxon>
        <taxon>Vertebrata</taxon>
        <taxon>Euteleostomi</taxon>
        <taxon>Amphibia</taxon>
        <taxon>Batrachia</taxon>
        <taxon>Anura</taxon>
        <taxon>Neobatrachia</taxon>
        <taxon>Ranoidea</taxon>
        <taxon>Ranidae</taxon>
        <taxon>Aquarana</taxon>
    </lineage>
</organism>
<proteinExistence type="predicted"/>
<protein>
    <submittedName>
        <fullName evidence="1">Uncharacterized protein</fullName>
    </submittedName>
</protein>
<name>A0A2G9P4X5_AQUCT</name>
<sequence>MFYSFKHACLTQKRLLVLSNIKMLYNKFVGLFKNPFLMHM</sequence>
<keyword evidence="2" id="KW-1185">Reference proteome</keyword>
<evidence type="ECO:0000313" key="2">
    <source>
        <dbReference type="Proteomes" id="UP000228934"/>
    </source>
</evidence>
<reference evidence="2" key="1">
    <citation type="journal article" date="2017" name="Nat. Commun.">
        <title>The North American bullfrog draft genome provides insight into hormonal regulation of long noncoding RNA.</title>
        <authorList>
            <person name="Hammond S.A."/>
            <person name="Warren R.L."/>
            <person name="Vandervalk B.P."/>
            <person name="Kucuk E."/>
            <person name="Khan H."/>
            <person name="Gibb E.A."/>
            <person name="Pandoh P."/>
            <person name="Kirk H."/>
            <person name="Zhao Y."/>
            <person name="Jones M."/>
            <person name="Mungall A.J."/>
            <person name="Coope R."/>
            <person name="Pleasance S."/>
            <person name="Moore R.A."/>
            <person name="Holt R.A."/>
            <person name="Round J.M."/>
            <person name="Ohora S."/>
            <person name="Walle B.V."/>
            <person name="Veldhoen N."/>
            <person name="Helbing C.C."/>
            <person name="Birol I."/>
        </authorList>
    </citation>
    <scope>NUCLEOTIDE SEQUENCE [LARGE SCALE GENOMIC DNA]</scope>
</reference>